<proteinExistence type="predicted"/>
<reference evidence="2" key="1">
    <citation type="submission" date="2015-02" db="EMBL/GenBank/DDBJ databases">
        <authorList>
            <person name="Chooi Y.-H."/>
        </authorList>
    </citation>
    <scope>NUCLEOTIDE SEQUENCE [LARGE SCALE GENOMIC DNA]</scope>
    <source>
        <strain evidence="2">strain Y</strain>
    </source>
</reference>
<accession>A0A0D6JK73</accession>
<organism evidence="1 2">
    <name type="scientific">Candidatus Filomicrobium marinum</name>
    <dbReference type="NCBI Taxonomy" id="1608628"/>
    <lineage>
        <taxon>Bacteria</taxon>
        <taxon>Pseudomonadati</taxon>
        <taxon>Pseudomonadota</taxon>
        <taxon>Alphaproteobacteria</taxon>
        <taxon>Hyphomicrobiales</taxon>
        <taxon>Hyphomicrobiaceae</taxon>
        <taxon>Filomicrobium</taxon>
    </lineage>
</organism>
<dbReference type="Proteomes" id="UP000033187">
    <property type="component" value="Chromosome 1"/>
</dbReference>
<sequence length="66" mass="7284">MASQNMVKAVPLCVTASAHIYPLVGIDADLESRQNMSRPALSFQDCGRRDFYAANWEFMLPPPAAI</sequence>
<keyword evidence="2" id="KW-1185">Reference proteome</keyword>
<gene>
    <name evidence="1" type="ORF">YBN1229_v1_3796</name>
</gene>
<evidence type="ECO:0000313" key="2">
    <source>
        <dbReference type="Proteomes" id="UP000033187"/>
    </source>
</evidence>
<dbReference type="KEGG" id="fil:BN1229_v1_3806"/>
<dbReference type="AlphaFoldDB" id="A0A0D6JK73"/>
<name>A0A0D6JK73_9HYPH</name>
<evidence type="ECO:0000313" key="1">
    <source>
        <dbReference type="EMBL" id="CPR22363.1"/>
    </source>
</evidence>
<dbReference type="EMBL" id="LN829119">
    <property type="protein sequence ID" value="CPR22363.1"/>
    <property type="molecule type" value="Genomic_DNA"/>
</dbReference>
<dbReference type="KEGG" id="fiy:BN1229_v1_3796"/>
<protein>
    <submittedName>
        <fullName evidence="1">Uncharacterized protein</fullName>
    </submittedName>
</protein>